<evidence type="ECO:0000256" key="1">
    <source>
        <dbReference type="SAM" id="Phobius"/>
    </source>
</evidence>
<gene>
    <name evidence="2" type="ORF">FZD51_01140</name>
</gene>
<reference evidence="2 3" key="1">
    <citation type="submission" date="2019-08" db="EMBL/GenBank/DDBJ databases">
        <title>Bacillus genomes from the desert of Cuatro Cienegas, Coahuila.</title>
        <authorList>
            <person name="Olmedo-Alvarez G."/>
        </authorList>
    </citation>
    <scope>NUCLEOTIDE SEQUENCE [LARGE SCALE GENOMIC DNA]</scope>
    <source>
        <strain evidence="2 3">CH446_14T</strain>
    </source>
</reference>
<keyword evidence="1" id="KW-1133">Transmembrane helix</keyword>
<feature type="transmembrane region" description="Helical" evidence="1">
    <location>
        <begin position="68"/>
        <end position="87"/>
    </location>
</feature>
<evidence type="ECO:0000313" key="2">
    <source>
        <dbReference type="EMBL" id="TYS52081.1"/>
    </source>
</evidence>
<comment type="caution">
    <text evidence="2">The sequence shown here is derived from an EMBL/GenBank/DDBJ whole genome shotgun (WGS) entry which is preliminary data.</text>
</comment>
<name>A0A5D4RNX3_9BACI</name>
<protein>
    <submittedName>
        <fullName evidence="2">Uncharacterized protein</fullName>
    </submittedName>
</protein>
<dbReference type="EMBL" id="VTER01000001">
    <property type="protein sequence ID" value="TYS52081.1"/>
    <property type="molecule type" value="Genomic_DNA"/>
</dbReference>
<dbReference type="RefSeq" id="WP_148973061.1">
    <property type="nucleotide sequence ID" value="NZ_JBNIKT010000008.1"/>
</dbReference>
<sequence length="158" mass="18348">MKPQRLLLAVMLLLSWASIPMIGKRSFKRFLPASIFICIIAAIMNIPAAKRKWWVFQSSIHPKVRGDVPFVIGPYFVISFLVLKFMYGKFGLYMIVNFVLHLLYAFPGVRFLERTRIASLKKMTKQQFILLQQFRAVLLYGFQVLYEKLRSSGHSGQN</sequence>
<dbReference type="AlphaFoldDB" id="A0A5D4RNX3"/>
<feature type="transmembrane region" description="Helical" evidence="1">
    <location>
        <begin position="30"/>
        <end position="48"/>
    </location>
</feature>
<feature type="transmembrane region" description="Helical" evidence="1">
    <location>
        <begin position="93"/>
        <end position="112"/>
    </location>
</feature>
<keyword evidence="1" id="KW-0472">Membrane</keyword>
<organism evidence="2 3">
    <name type="scientific">Bacillus infantis</name>
    <dbReference type="NCBI Taxonomy" id="324767"/>
    <lineage>
        <taxon>Bacteria</taxon>
        <taxon>Bacillati</taxon>
        <taxon>Bacillota</taxon>
        <taxon>Bacilli</taxon>
        <taxon>Bacillales</taxon>
        <taxon>Bacillaceae</taxon>
        <taxon>Bacillus</taxon>
    </lineage>
</organism>
<evidence type="ECO:0000313" key="3">
    <source>
        <dbReference type="Proteomes" id="UP000322139"/>
    </source>
</evidence>
<accession>A0A5D4RNX3</accession>
<dbReference type="Proteomes" id="UP000322139">
    <property type="component" value="Unassembled WGS sequence"/>
</dbReference>
<proteinExistence type="predicted"/>
<keyword evidence="1" id="KW-0812">Transmembrane</keyword>